<organism evidence="15 16">
    <name type="scientific">Lithohypha guttulata</name>
    <dbReference type="NCBI Taxonomy" id="1690604"/>
    <lineage>
        <taxon>Eukaryota</taxon>
        <taxon>Fungi</taxon>
        <taxon>Dikarya</taxon>
        <taxon>Ascomycota</taxon>
        <taxon>Pezizomycotina</taxon>
        <taxon>Eurotiomycetes</taxon>
        <taxon>Chaetothyriomycetidae</taxon>
        <taxon>Chaetothyriales</taxon>
        <taxon>Trichomeriaceae</taxon>
        <taxon>Lithohypha</taxon>
    </lineage>
</organism>
<evidence type="ECO:0000256" key="9">
    <source>
        <dbReference type="ARBA" id="ARBA00023054"/>
    </source>
</evidence>
<evidence type="ECO:0000256" key="8">
    <source>
        <dbReference type="ARBA" id="ARBA00022990"/>
    </source>
</evidence>
<evidence type="ECO:0000256" key="14">
    <source>
        <dbReference type="SAM" id="MobiDB-lite"/>
    </source>
</evidence>
<dbReference type="Proteomes" id="UP001345013">
    <property type="component" value="Unassembled WGS sequence"/>
</dbReference>
<evidence type="ECO:0000256" key="2">
    <source>
        <dbReference type="ARBA" id="ARBA00004529"/>
    </source>
</evidence>
<keyword evidence="8" id="KW-0007">Acetylation</keyword>
<keyword evidence="9" id="KW-0175">Coiled coil</keyword>
<protein>
    <recommendedName>
        <fullName evidence="12">Dynactin subunit 4</fullName>
    </recommendedName>
</protein>
<keyword evidence="6" id="KW-0597">Phosphoprotein</keyword>
<sequence>MSFRRRAIFCQSRRQQMLEELLHVPNLSIAAQHLLASILEAAGSTIHTELSILQQIEKKDRDVKDPRRTSVSTSRPNAYSDLTRARGVSSLSKEYTEDATAAARNAEAQEQADPRKRLDHQAQFTALKQFYRDQLLSSDSSQSSSALDAAFSSPSSLTRLMNLYGSGGSALRKQKQKSSVMREALSTSEGLQITLNGRSSSRERTFEYEETVTPEQLAFQYPAPIGNPSATHVSQLKPMPTQLRTKRSKRCAACKHILVKPELKVTSTRYRIKLVALNYIPFVSLKPVPITGGILSAGPDGDPTITLQPGKPSQWILKLQNPLFEDVNVSLGSPSIVPGKHGHKVTILCPQFSIGKNGDVWDDAALSQPLIKSDTQVSLGLGGEQVAGKVYDRGRNWTSIVVEVVPASIVKEKDEEAEEDEDIIEVPIRVRLGWKVTDEQALRDKKGEEGEVDDGSRELAYWMVVGVGRVGV</sequence>
<keyword evidence="10" id="KW-0206">Cytoskeleton</keyword>
<comment type="subcellular location">
    <subcellularLocation>
        <location evidence="1">Cytoplasm</location>
        <location evidence="1">Cytoskeleton</location>
        <location evidence="1">Microtubule organizing center</location>
        <location evidence="1">Centrosome</location>
    </subcellularLocation>
    <subcellularLocation>
        <location evidence="2">Cytoplasm</location>
        <location evidence="2">Cytoskeleton</location>
        <location evidence="2">Stress fiber</location>
    </subcellularLocation>
    <subcellularLocation>
        <location evidence="3">Cytoplasm</location>
        <location evidence="3">Myofibril</location>
    </subcellularLocation>
</comment>
<evidence type="ECO:0000256" key="13">
    <source>
        <dbReference type="ARBA" id="ARBA00093507"/>
    </source>
</evidence>
<evidence type="ECO:0000256" key="11">
    <source>
        <dbReference type="ARBA" id="ARBA00034776"/>
    </source>
</evidence>
<evidence type="ECO:0000256" key="5">
    <source>
        <dbReference type="ARBA" id="ARBA00022499"/>
    </source>
</evidence>
<dbReference type="InterPro" id="IPR008603">
    <property type="entry name" value="DCTN4"/>
</dbReference>
<dbReference type="PANTHER" id="PTHR13034">
    <property type="entry name" value="DYNACTIN P62 SUBUNIT"/>
    <property type="match status" value="1"/>
</dbReference>
<proteinExistence type="inferred from homology"/>
<evidence type="ECO:0000256" key="10">
    <source>
        <dbReference type="ARBA" id="ARBA00023212"/>
    </source>
</evidence>
<evidence type="ECO:0000256" key="7">
    <source>
        <dbReference type="ARBA" id="ARBA00022843"/>
    </source>
</evidence>
<keyword evidence="4" id="KW-0963">Cytoplasm</keyword>
<keyword evidence="7" id="KW-0832">Ubl conjugation</keyword>
<comment type="caution">
    <text evidence="15">The sequence shown here is derived from an EMBL/GenBank/DDBJ whole genome shotgun (WGS) entry which is preliminary data.</text>
</comment>
<keyword evidence="5" id="KW-1017">Isopeptide bond</keyword>
<accession>A0ABR0KRF4</accession>
<comment type="subunit">
    <text evidence="13">Subunit of dynactin, a multiprotein complex part of a tripartite complex with dynein and a adapter, such as BICDL1, BICD2 or HOOK3. The dynactin complex is built around ACTR1A/ACTB filament and consists of an actin-related filament composed of a shoulder domain, a pointed end and a barbed end. Its length is defined by its flexible shoulder domain. The soulder is composed of 2 DCTN1 subunits, 4 DCTN2 and 2 DCTN3. The 4 DCNT2 (via N-terminus) bind the ACTR1A filament and act as molecular rulers to determine the length. The pointed end is important for binding dynein-dynactin cargo adapters. Consists of 4 subunits: ACTR10, DCNT4, DCTN5 and DCTN6. The barbed end is composed of a CAPZA1:CAPZB heterodimers, which binds ACTR1A/ACTB filament and dynactin and stabilizes dynactin. Interacts with ATP7B, but not ATP7A, in a copper-dependent manner. Interacts with ANK2; this interaction is required for localization at costameres. Interacts with N4BP2L1.</text>
</comment>
<evidence type="ECO:0000256" key="6">
    <source>
        <dbReference type="ARBA" id="ARBA00022553"/>
    </source>
</evidence>
<dbReference type="Pfam" id="PF05502">
    <property type="entry name" value="Dynactin_p62"/>
    <property type="match status" value="1"/>
</dbReference>
<evidence type="ECO:0000256" key="4">
    <source>
        <dbReference type="ARBA" id="ARBA00022490"/>
    </source>
</evidence>
<dbReference type="EMBL" id="JAVRRG010000001">
    <property type="protein sequence ID" value="KAK5102585.1"/>
    <property type="molecule type" value="Genomic_DNA"/>
</dbReference>
<evidence type="ECO:0000256" key="12">
    <source>
        <dbReference type="ARBA" id="ARBA00034864"/>
    </source>
</evidence>
<comment type="similarity">
    <text evidence="11">Belongs to the dynactin subunit 4 family.</text>
</comment>
<evidence type="ECO:0000256" key="1">
    <source>
        <dbReference type="ARBA" id="ARBA00004300"/>
    </source>
</evidence>
<feature type="region of interest" description="Disordered" evidence="14">
    <location>
        <begin position="60"/>
        <end position="79"/>
    </location>
</feature>
<keyword evidence="16" id="KW-1185">Reference proteome</keyword>
<dbReference type="PANTHER" id="PTHR13034:SF2">
    <property type="entry name" value="DYNACTIN SUBUNIT 4"/>
    <property type="match status" value="1"/>
</dbReference>
<evidence type="ECO:0000313" key="16">
    <source>
        <dbReference type="Proteomes" id="UP001345013"/>
    </source>
</evidence>
<gene>
    <name evidence="15" type="ORF">LTR24_000144</name>
</gene>
<name>A0ABR0KRF4_9EURO</name>
<evidence type="ECO:0000313" key="15">
    <source>
        <dbReference type="EMBL" id="KAK5102585.1"/>
    </source>
</evidence>
<evidence type="ECO:0000256" key="3">
    <source>
        <dbReference type="ARBA" id="ARBA00004657"/>
    </source>
</evidence>
<reference evidence="15 16" key="1">
    <citation type="submission" date="2023-08" db="EMBL/GenBank/DDBJ databases">
        <title>Black Yeasts Isolated from many extreme environments.</title>
        <authorList>
            <person name="Coleine C."/>
            <person name="Stajich J.E."/>
            <person name="Selbmann L."/>
        </authorList>
    </citation>
    <scope>NUCLEOTIDE SEQUENCE [LARGE SCALE GENOMIC DNA]</scope>
    <source>
        <strain evidence="15 16">CCFEE 5885</strain>
    </source>
</reference>